<dbReference type="EMBL" id="BMQL01000026">
    <property type="protein sequence ID" value="GGR21164.1"/>
    <property type="molecule type" value="Genomic_DNA"/>
</dbReference>
<proteinExistence type="predicted"/>
<organism evidence="1 2">
    <name type="scientific">Deinococcus ruber</name>
    <dbReference type="NCBI Taxonomy" id="1848197"/>
    <lineage>
        <taxon>Bacteria</taxon>
        <taxon>Thermotogati</taxon>
        <taxon>Deinococcota</taxon>
        <taxon>Deinococci</taxon>
        <taxon>Deinococcales</taxon>
        <taxon>Deinococcaceae</taxon>
        <taxon>Deinococcus</taxon>
    </lineage>
</organism>
<protein>
    <submittedName>
        <fullName evidence="1">Uncharacterized protein</fullName>
    </submittedName>
</protein>
<gene>
    <name evidence="1" type="ORF">GCM10008957_36800</name>
</gene>
<evidence type="ECO:0000313" key="1">
    <source>
        <dbReference type="EMBL" id="GGR21164.1"/>
    </source>
</evidence>
<reference evidence="1" key="2">
    <citation type="submission" date="2020-09" db="EMBL/GenBank/DDBJ databases">
        <authorList>
            <person name="Sun Q."/>
            <person name="Ohkuma M."/>
        </authorList>
    </citation>
    <scope>NUCLEOTIDE SEQUENCE</scope>
    <source>
        <strain evidence="1">JCM 31311</strain>
    </source>
</reference>
<dbReference type="AlphaFoldDB" id="A0A918CGG5"/>
<evidence type="ECO:0000313" key="2">
    <source>
        <dbReference type="Proteomes" id="UP000603865"/>
    </source>
</evidence>
<keyword evidence="2" id="KW-1185">Reference proteome</keyword>
<reference evidence="1" key="1">
    <citation type="journal article" date="2014" name="Int. J. Syst. Evol. Microbiol.">
        <title>Complete genome sequence of Corynebacterium casei LMG S-19264T (=DSM 44701T), isolated from a smear-ripened cheese.</title>
        <authorList>
            <consortium name="US DOE Joint Genome Institute (JGI-PGF)"/>
            <person name="Walter F."/>
            <person name="Albersmeier A."/>
            <person name="Kalinowski J."/>
            <person name="Ruckert C."/>
        </authorList>
    </citation>
    <scope>NUCLEOTIDE SEQUENCE</scope>
    <source>
        <strain evidence="1">JCM 31311</strain>
    </source>
</reference>
<accession>A0A918CGG5</accession>
<dbReference type="RefSeq" id="WP_189091967.1">
    <property type="nucleotide sequence ID" value="NZ_BMQL01000026.1"/>
</dbReference>
<sequence>MTPPLQLITPAALAVLQTMTSYSYALAHVTRDPGVSLPLMDVIGCRSVELLEVYVRRVIEHIIDLEPNQWLEVSDVKFTARDALTRPQSELIARMREEDPPRLASNLPGCTNLLGRFLDGQMFTSAQLQEIQALKDLRNLIVHNDGVVDTRYARTHSDAQLGDRLNFSVRVLQAVLATLRSVQHIDALLLARYPQLAQPEAPNMQTDMMRRLHDSFTALAARPEELALLGPLTNQMAAAPLPFSLPPLLTGFGTFWLLSKGEMEWWTAYSIDGRAAAPFVSEDDARQWVGAERFSWNACRVEELHEDGFAILQDETGLTLRWPQSELPSGE</sequence>
<comment type="caution">
    <text evidence="1">The sequence shown here is derived from an EMBL/GenBank/DDBJ whole genome shotgun (WGS) entry which is preliminary data.</text>
</comment>
<name>A0A918CGG5_9DEIO</name>
<dbReference type="Proteomes" id="UP000603865">
    <property type="component" value="Unassembled WGS sequence"/>
</dbReference>